<evidence type="ECO:0000256" key="1">
    <source>
        <dbReference type="SAM" id="MobiDB-lite"/>
    </source>
</evidence>
<dbReference type="RefSeq" id="WP_171684183.1">
    <property type="nucleotide sequence ID" value="NZ_WHNZ01000030.1"/>
</dbReference>
<dbReference type="InterPro" id="IPR027417">
    <property type="entry name" value="P-loop_NTPase"/>
</dbReference>
<feature type="compositionally biased region" description="Basic and acidic residues" evidence="1">
    <location>
        <begin position="684"/>
        <end position="694"/>
    </location>
</feature>
<evidence type="ECO:0000313" key="4">
    <source>
        <dbReference type="Proteomes" id="UP000618579"/>
    </source>
</evidence>
<sequence>MEHKLDLIALLAYVDPAYLSYQEWVNVGMALKYEGYTASDWDEWSRRDGARYHPGECFKKWTSFEGSGIPVTGATITQMAKENGWMPRSAYDRDDHHELGWDDELSGGDYVVVDKNWIEGKEIHEPAPAAWNPVQQLTTYLQTLFEASENVGYVTDTWQNEDGKYLPTKGAWDRTSGELIELLHMCDGDIGAVLGDYNQEAGAWIRFNPLDGKGVKNENVTEFRYALVESDTMEIEKQNAIMRELELPIAVMVYSGGKSLHAIVRVDAANYDEYRKRVDYLYDICRRNGLSIDRQNRNPSRLSRMPGVERGGKKQFIVDTNIGKPSWAEWHEWIEGVNDDLPDPESLADTFDNPPPLAPPLIHGVLRQGHKMLMAGPSKAGKSFALIELSIAIAEGAKWLGWNCTQGKVLYVNLELDSASCLHRFRDVYTALGMPPRHIANIDIWNLRGKSVPMDKLAPKLIRRSAKKGYIAVIVDPIYKVLTGDENSADQMAHFTNQFDKIATELGASVIYCHHHSKGSQGGKKSMDRASGSGVFARDPDALIDLVELELTEALLKQEENKAICAVYQQCFYRHNPNYLQQHVSQDDLLSAKAMEDHARHAIYSSELTATAEEVKRALEAVRGRSAWRVEGTLREYAKFKPVNMWFQYPVHRVDEVGSLKDIDPDGDGARPPWQKASGKRKDKAQAERRSKAEEFEDAVNNCNMGEPPTVKDLQEWFSSTGKEVAERTIRDWIAKHGFVIDKNNGNVVVKKSGNDHE</sequence>
<keyword evidence="4" id="KW-1185">Reference proteome</keyword>
<dbReference type="Gene3D" id="3.40.50.300">
    <property type="entry name" value="P-loop containing nucleotide triphosphate hydrolases"/>
    <property type="match status" value="1"/>
</dbReference>
<feature type="region of interest" description="Disordered" evidence="1">
    <location>
        <begin position="660"/>
        <end position="695"/>
    </location>
</feature>
<dbReference type="CDD" id="cd01125">
    <property type="entry name" value="RepA_RSF1010_like"/>
    <property type="match status" value="1"/>
</dbReference>
<evidence type="ECO:0000259" key="2">
    <source>
        <dbReference type="Pfam" id="PF08707"/>
    </source>
</evidence>
<dbReference type="InterPro" id="IPR038724">
    <property type="entry name" value="RepA"/>
</dbReference>
<accession>A0ABX1ZMQ8</accession>
<dbReference type="EMBL" id="WHNZ01000030">
    <property type="protein sequence ID" value="NOV01362.1"/>
    <property type="molecule type" value="Genomic_DNA"/>
</dbReference>
<protein>
    <submittedName>
        <fullName evidence="3">AAA family ATPase</fullName>
    </submittedName>
</protein>
<dbReference type="SUPFAM" id="SSF52540">
    <property type="entry name" value="P-loop containing nucleoside triphosphate hydrolases"/>
    <property type="match status" value="1"/>
</dbReference>
<feature type="domain" description="Primase C-terminal 2" evidence="2">
    <location>
        <begin position="10"/>
        <end position="80"/>
    </location>
</feature>
<organism evidence="3 4">
    <name type="scientific">Paenibacillus planticolens</name>
    <dbReference type="NCBI Taxonomy" id="2654976"/>
    <lineage>
        <taxon>Bacteria</taxon>
        <taxon>Bacillati</taxon>
        <taxon>Bacillota</taxon>
        <taxon>Bacilli</taxon>
        <taxon>Bacillales</taxon>
        <taxon>Paenibacillaceae</taxon>
        <taxon>Paenibacillus</taxon>
    </lineage>
</organism>
<dbReference type="Pfam" id="PF08707">
    <property type="entry name" value="PriCT_2"/>
    <property type="match status" value="1"/>
</dbReference>
<proteinExistence type="predicted"/>
<dbReference type="InterPro" id="IPR014819">
    <property type="entry name" value="PriCT_2"/>
</dbReference>
<gene>
    <name evidence="3" type="ORF">GC097_15195</name>
</gene>
<name>A0ABX1ZMQ8_9BACL</name>
<dbReference type="Proteomes" id="UP000618579">
    <property type="component" value="Unassembled WGS sequence"/>
</dbReference>
<evidence type="ECO:0000313" key="3">
    <source>
        <dbReference type="EMBL" id="NOV01362.1"/>
    </source>
</evidence>
<dbReference type="Pfam" id="PF13481">
    <property type="entry name" value="AAA_25"/>
    <property type="match status" value="1"/>
</dbReference>
<comment type="caution">
    <text evidence="3">The sequence shown here is derived from an EMBL/GenBank/DDBJ whole genome shotgun (WGS) entry which is preliminary data.</text>
</comment>
<reference evidence="3 4" key="1">
    <citation type="submission" date="2019-10" db="EMBL/GenBank/DDBJ databases">
        <title>Description of Paenibacillus pedi sp. nov.</title>
        <authorList>
            <person name="Carlier A."/>
            <person name="Qi S."/>
        </authorList>
    </citation>
    <scope>NUCLEOTIDE SEQUENCE [LARGE SCALE GENOMIC DNA]</scope>
    <source>
        <strain evidence="3 4">LMG 31457</strain>
    </source>
</reference>